<evidence type="ECO:0000313" key="3">
    <source>
        <dbReference type="Proteomes" id="UP000032611"/>
    </source>
</evidence>
<evidence type="ECO:0000259" key="1">
    <source>
        <dbReference type="Pfam" id="PF03721"/>
    </source>
</evidence>
<accession>A0A0D5LSI3</accession>
<dbReference type="Gene3D" id="3.40.50.720">
    <property type="entry name" value="NAD(P)-binding Rossmann-like Domain"/>
    <property type="match status" value="1"/>
</dbReference>
<dbReference type="GO" id="GO:0016616">
    <property type="term" value="F:oxidoreductase activity, acting on the CH-OH group of donors, NAD or NADP as acceptor"/>
    <property type="evidence" value="ECO:0007669"/>
    <property type="project" value="InterPro"/>
</dbReference>
<dbReference type="InterPro" id="IPR036291">
    <property type="entry name" value="NAD(P)-bd_dom_sf"/>
</dbReference>
<proteinExistence type="predicted"/>
<organism evidence="2 3">
    <name type="scientific">Martelella endophytica</name>
    <dbReference type="NCBI Taxonomy" id="1486262"/>
    <lineage>
        <taxon>Bacteria</taxon>
        <taxon>Pseudomonadati</taxon>
        <taxon>Pseudomonadota</taxon>
        <taxon>Alphaproteobacteria</taxon>
        <taxon>Hyphomicrobiales</taxon>
        <taxon>Aurantimonadaceae</taxon>
        <taxon>Martelella</taxon>
    </lineage>
</organism>
<name>A0A0D5LSI3_MAREN</name>
<dbReference type="Pfam" id="PF03721">
    <property type="entry name" value="UDPG_MGDP_dh_N"/>
    <property type="match status" value="1"/>
</dbReference>
<dbReference type="SUPFAM" id="SSF51735">
    <property type="entry name" value="NAD(P)-binding Rossmann-fold domains"/>
    <property type="match status" value="1"/>
</dbReference>
<dbReference type="KEGG" id="mey:TM49_12720"/>
<gene>
    <name evidence="2" type="ORF">TM49_12720</name>
</gene>
<reference evidence="2 3" key="1">
    <citation type="journal article" date="2015" name="Genome Announc.">
        <title>Complete genome sequence of Martelella endophytica YC6887, which has antifungal activity associated with a halophyte.</title>
        <authorList>
            <person name="Khan A."/>
            <person name="Khan H."/>
            <person name="Chung E.J."/>
            <person name="Hossain M.T."/>
            <person name="Chung Y.R."/>
        </authorList>
    </citation>
    <scope>NUCLEOTIDE SEQUENCE [LARGE SCALE GENOMIC DNA]</scope>
    <source>
        <strain evidence="2">YC6887</strain>
    </source>
</reference>
<dbReference type="STRING" id="1486262.TM49_12720"/>
<feature type="domain" description="UDP-glucose/GDP-mannose dehydrogenase N-terminal" evidence="1">
    <location>
        <begin position="2"/>
        <end position="58"/>
    </location>
</feature>
<dbReference type="Proteomes" id="UP000032611">
    <property type="component" value="Chromosome"/>
</dbReference>
<dbReference type="HOGENOM" id="CLU_2807364_0_0_5"/>
<dbReference type="OrthoDB" id="9803238at2"/>
<dbReference type="AlphaFoldDB" id="A0A0D5LSI3"/>
<dbReference type="GO" id="GO:0051287">
    <property type="term" value="F:NAD binding"/>
    <property type="evidence" value="ECO:0007669"/>
    <property type="project" value="InterPro"/>
</dbReference>
<dbReference type="InterPro" id="IPR001732">
    <property type="entry name" value="UDP-Glc/GDP-Man_DH_N"/>
</dbReference>
<protein>
    <recommendedName>
        <fullName evidence="1">UDP-glucose/GDP-mannose dehydrogenase N-terminal domain-containing protein</fullName>
    </recommendedName>
</protein>
<sequence length="67" mass="6718">MARNRTAGRLSATTDIAAAFAGNDLSIICVGTPGEADGAIGLSQVRALSATIGAALAEKTGFHRVMT</sequence>
<evidence type="ECO:0000313" key="2">
    <source>
        <dbReference type="EMBL" id="AJY46338.1"/>
    </source>
</evidence>
<dbReference type="PATRIC" id="fig|1486262.3.peg.2630"/>
<keyword evidence="3" id="KW-1185">Reference proteome</keyword>
<dbReference type="EMBL" id="CP010803">
    <property type="protein sequence ID" value="AJY46338.1"/>
    <property type="molecule type" value="Genomic_DNA"/>
</dbReference>